<dbReference type="AlphaFoldDB" id="A0A9Q3E4G9"/>
<feature type="compositionally biased region" description="Polar residues" evidence="1">
    <location>
        <begin position="23"/>
        <end position="38"/>
    </location>
</feature>
<name>A0A9Q3E4G9_9BASI</name>
<gene>
    <name evidence="2" type="ORF">O181_053217</name>
</gene>
<feature type="region of interest" description="Disordered" evidence="1">
    <location>
        <begin position="1"/>
        <end position="108"/>
    </location>
</feature>
<dbReference type="EMBL" id="AVOT02023469">
    <property type="protein sequence ID" value="MBW0513502.1"/>
    <property type="molecule type" value="Genomic_DNA"/>
</dbReference>
<protein>
    <submittedName>
        <fullName evidence="2">Uncharacterized protein</fullName>
    </submittedName>
</protein>
<dbReference type="Proteomes" id="UP000765509">
    <property type="component" value="Unassembled WGS sequence"/>
</dbReference>
<organism evidence="2 3">
    <name type="scientific">Austropuccinia psidii MF-1</name>
    <dbReference type="NCBI Taxonomy" id="1389203"/>
    <lineage>
        <taxon>Eukaryota</taxon>
        <taxon>Fungi</taxon>
        <taxon>Dikarya</taxon>
        <taxon>Basidiomycota</taxon>
        <taxon>Pucciniomycotina</taxon>
        <taxon>Pucciniomycetes</taxon>
        <taxon>Pucciniales</taxon>
        <taxon>Sphaerophragmiaceae</taxon>
        <taxon>Austropuccinia</taxon>
    </lineage>
</organism>
<reference evidence="2" key="1">
    <citation type="submission" date="2021-03" db="EMBL/GenBank/DDBJ databases">
        <title>Draft genome sequence of rust myrtle Austropuccinia psidii MF-1, a brazilian biotype.</title>
        <authorList>
            <person name="Quecine M.C."/>
            <person name="Pachon D.M.R."/>
            <person name="Bonatelli M.L."/>
            <person name="Correr F.H."/>
            <person name="Franceschini L.M."/>
            <person name="Leite T.F."/>
            <person name="Margarido G.R.A."/>
            <person name="Almeida C.A."/>
            <person name="Ferrarezi J.A."/>
            <person name="Labate C.A."/>
        </authorList>
    </citation>
    <scope>NUCLEOTIDE SEQUENCE</scope>
    <source>
        <strain evidence="2">MF-1</strain>
    </source>
</reference>
<proteinExistence type="predicted"/>
<feature type="compositionally biased region" description="Polar residues" evidence="1">
    <location>
        <begin position="51"/>
        <end position="70"/>
    </location>
</feature>
<evidence type="ECO:0000313" key="2">
    <source>
        <dbReference type="EMBL" id="MBW0513502.1"/>
    </source>
</evidence>
<evidence type="ECO:0000313" key="3">
    <source>
        <dbReference type="Proteomes" id="UP000765509"/>
    </source>
</evidence>
<sequence>MTSIDGKEKHDAFKSRVEEKKPSTTQTSLKTSPNSQKQKSQHEKSFKDSEQGQSKGTSHKTMQPVLQNPKYSAGFNGKCVSDGQNHDGMKEKRRKPDLNIRNYPWNFQ</sequence>
<feature type="compositionally biased region" description="Basic and acidic residues" evidence="1">
    <location>
        <begin position="40"/>
        <end position="50"/>
    </location>
</feature>
<feature type="compositionally biased region" description="Basic and acidic residues" evidence="1">
    <location>
        <begin position="1"/>
        <end position="22"/>
    </location>
</feature>
<accession>A0A9Q3E4G9</accession>
<comment type="caution">
    <text evidence="2">The sequence shown here is derived from an EMBL/GenBank/DDBJ whole genome shotgun (WGS) entry which is preliminary data.</text>
</comment>
<keyword evidence="3" id="KW-1185">Reference proteome</keyword>
<feature type="compositionally biased region" description="Basic and acidic residues" evidence="1">
    <location>
        <begin position="84"/>
        <end position="98"/>
    </location>
</feature>
<evidence type="ECO:0000256" key="1">
    <source>
        <dbReference type="SAM" id="MobiDB-lite"/>
    </source>
</evidence>